<sequence>MFSIQNRVFPLLVIVIIGSVSGLLDTFPSSTRQISVLDLDEITVFKIIPVMNTVYICSEYY</sequence>
<accession>A0ABQ9ZXK7</accession>
<organism evidence="1 2">
    <name type="scientific">Daphnia magna</name>
    <dbReference type="NCBI Taxonomy" id="35525"/>
    <lineage>
        <taxon>Eukaryota</taxon>
        <taxon>Metazoa</taxon>
        <taxon>Ecdysozoa</taxon>
        <taxon>Arthropoda</taxon>
        <taxon>Crustacea</taxon>
        <taxon>Branchiopoda</taxon>
        <taxon>Diplostraca</taxon>
        <taxon>Cladocera</taxon>
        <taxon>Anomopoda</taxon>
        <taxon>Daphniidae</taxon>
        <taxon>Daphnia</taxon>
    </lineage>
</organism>
<gene>
    <name evidence="1" type="ORF">OUZ56_033264</name>
</gene>
<dbReference type="Proteomes" id="UP001234178">
    <property type="component" value="Unassembled WGS sequence"/>
</dbReference>
<protein>
    <submittedName>
        <fullName evidence="1">Uncharacterized protein</fullName>
    </submittedName>
</protein>
<proteinExistence type="predicted"/>
<keyword evidence="2" id="KW-1185">Reference proteome</keyword>
<evidence type="ECO:0000313" key="2">
    <source>
        <dbReference type="Proteomes" id="UP001234178"/>
    </source>
</evidence>
<reference evidence="1 2" key="1">
    <citation type="journal article" date="2023" name="Nucleic Acids Res.">
        <title>The hologenome of Daphnia magna reveals possible DNA methylation and microbiome-mediated evolution of the host genome.</title>
        <authorList>
            <person name="Chaturvedi A."/>
            <person name="Li X."/>
            <person name="Dhandapani V."/>
            <person name="Marshall H."/>
            <person name="Kissane S."/>
            <person name="Cuenca-Cambronero M."/>
            <person name="Asole G."/>
            <person name="Calvet F."/>
            <person name="Ruiz-Romero M."/>
            <person name="Marangio P."/>
            <person name="Guigo R."/>
            <person name="Rago D."/>
            <person name="Mirbahai L."/>
            <person name="Eastwood N."/>
            <person name="Colbourne J.K."/>
            <person name="Zhou J."/>
            <person name="Mallon E."/>
            <person name="Orsini L."/>
        </authorList>
    </citation>
    <scope>NUCLEOTIDE SEQUENCE [LARGE SCALE GENOMIC DNA]</scope>
    <source>
        <strain evidence="1">LRV0_1</strain>
    </source>
</reference>
<comment type="caution">
    <text evidence="1">The sequence shown here is derived from an EMBL/GenBank/DDBJ whole genome shotgun (WGS) entry which is preliminary data.</text>
</comment>
<dbReference type="EMBL" id="JAOYFB010000010">
    <property type="protein sequence ID" value="KAK4017632.1"/>
    <property type="molecule type" value="Genomic_DNA"/>
</dbReference>
<name>A0ABQ9ZXK7_9CRUS</name>
<evidence type="ECO:0000313" key="1">
    <source>
        <dbReference type="EMBL" id="KAK4017632.1"/>
    </source>
</evidence>